<sequence>MVDCIVCLLKVTGNTAARREKGSSRFLSVYSLVPYLSLISHEYSTTSRNVAGSNISRDSFGADEEKALFPDSSDATGTESKTTGVGKKRNVFANLFGRNKSKHRGKHSHSHTHPPTPGSAAFTTAASLGAPEHEEEENNVTSPAPGNPASDIGTTEETTPITSTAKFDCEIGLQKANVNTTRHKRRNFCASETAENNQCLTVSSLSRILRDVRVTNPQELKTATRYRTFPTVFRQDIFGFCSNAYVTKPVDFANPDAYQDKSNATNCSGSVFMKQARRYTRQSIRSFSWHCYGVARVMWKHVQCEPICHSSKWFRGCQTHLLLFS</sequence>
<protein>
    <submittedName>
        <fullName evidence="2">Uncharacterized protein</fullName>
    </submittedName>
</protein>
<proteinExistence type="predicted"/>
<dbReference type="Proteomes" id="UP000008909">
    <property type="component" value="Unassembled WGS sequence"/>
</dbReference>
<accession>G7YSZ2</accession>
<evidence type="ECO:0000256" key="1">
    <source>
        <dbReference type="SAM" id="MobiDB-lite"/>
    </source>
</evidence>
<reference evidence="2" key="1">
    <citation type="journal article" date="2011" name="Genome Biol.">
        <title>The draft genome of the carcinogenic human liver fluke Clonorchis sinensis.</title>
        <authorList>
            <person name="Wang X."/>
            <person name="Chen W."/>
            <person name="Huang Y."/>
            <person name="Sun J."/>
            <person name="Men J."/>
            <person name="Liu H."/>
            <person name="Luo F."/>
            <person name="Guo L."/>
            <person name="Lv X."/>
            <person name="Deng C."/>
            <person name="Zhou C."/>
            <person name="Fan Y."/>
            <person name="Li X."/>
            <person name="Huang L."/>
            <person name="Hu Y."/>
            <person name="Liang C."/>
            <person name="Hu X."/>
            <person name="Xu J."/>
            <person name="Yu X."/>
        </authorList>
    </citation>
    <scope>NUCLEOTIDE SEQUENCE [LARGE SCALE GENOMIC DNA]</scope>
    <source>
        <strain evidence="2">Henan</strain>
    </source>
</reference>
<evidence type="ECO:0000313" key="2">
    <source>
        <dbReference type="EMBL" id="GAA56072.1"/>
    </source>
</evidence>
<keyword evidence="3" id="KW-1185">Reference proteome</keyword>
<gene>
    <name evidence="2" type="ORF">CLF_109825</name>
</gene>
<reference key="2">
    <citation type="submission" date="2011-10" db="EMBL/GenBank/DDBJ databases">
        <title>The genome and transcriptome sequence of Clonorchis sinensis provide insights into the carcinogenic liver fluke.</title>
        <authorList>
            <person name="Wang X."/>
            <person name="Huang Y."/>
            <person name="Chen W."/>
            <person name="Liu H."/>
            <person name="Guo L."/>
            <person name="Chen Y."/>
            <person name="Luo F."/>
            <person name="Zhou W."/>
            <person name="Sun J."/>
            <person name="Mao Q."/>
            <person name="Liang P."/>
            <person name="Zhou C."/>
            <person name="Tian Y."/>
            <person name="Men J."/>
            <person name="Lv X."/>
            <person name="Huang L."/>
            <person name="Zhou J."/>
            <person name="Hu Y."/>
            <person name="Li R."/>
            <person name="Zhang F."/>
            <person name="Lei H."/>
            <person name="Li X."/>
            <person name="Hu X."/>
            <person name="Liang C."/>
            <person name="Xu J."/>
            <person name="Wu Z."/>
            <person name="Yu X."/>
        </authorList>
    </citation>
    <scope>NUCLEOTIDE SEQUENCE</scope>
    <source>
        <strain>Henan</strain>
    </source>
</reference>
<feature type="compositionally biased region" description="Polar residues" evidence="1">
    <location>
        <begin position="73"/>
        <end position="83"/>
    </location>
</feature>
<feature type="compositionally biased region" description="Basic residues" evidence="1">
    <location>
        <begin position="99"/>
        <end position="112"/>
    </location>
</feature>
<evidence type="ECO:0000313" key="3">
    <source>
        <dbReference type="Proteomes" id="UP000008909"/>
    </source>
</evidence>
<dbReference type="AlphaFoldDB" id="G7YSZ2"/>
<name>G7YSZ2_CLOSI</name>
<feature type="region of interest" description="Disordered" evidence="1">
    <location>
        <begin position="67"/>
        <end position="158"/>
    </location>
</feature>
<dbReference type="EMBL" id="DF144150">
    <property type="protein sequence ID" value="GAA56072.1"/>
    <property type="molecule type" value="Genomic_DNA"/>
</dbReference>
<organism evidence="2 3">
    <name type="scientific">Clonorchis sinensis</name>
    <name type="common">Chinese liver fluke</name>
    <dbReference type="NCBI Taxonomy" id="79923"/>
    <lineage>
        <taxon>Eukaryota</taxon>
        <taxon>Metazoa</taxon>
        <taxon>Spiralia</taxon>
        <taxon>Lophotrochozoa</taxon>
        <taxon>Platyhelminthes</taxon>
        <taxon>Trematoda</taxon>
        <taxon>Digenea</taxon>
        <taxon>Opisthorchiida</taxon>
        <taxon>Opisthorchiata</taxon>
        <taxon>Opisthorchiidae</taxon>
        <taxon>Clonorchis</taxon>
    </lineage>
</organism>